<dbReference type="RefSeq" id="WP_086814812.1">
    <property type="nucleotide sequence ID" value="NZ_BJMM01000009.1"/>
</dbReference>
<comment type="cofactor">
    <cofactor evidence="1">
        <name>FAD</name>
        <dbReference type="ChEBI" id="CHEBI:57692"/>
    </cofactor>
</comment>
<keyword evidence="8" id="KW-1185">Reference proteome</keyword>
<comment type="similarity">
    <text evidence="2">Belongs to the acyl-CoA dehydrogenase family.</text>
</comment>
<dbReference type="GO" id="GO:0050660">
    <property type="term" value="F:flavin adenine dinucleotide binding"/>
    <property type="evidence" value="ECO:0007669"/>
    <property type="project" value="InterPro"/>
</dbReference>
<dbReference type="PANTHER" id="PTHR43884:SF12">
    <property type="entry name" value="ISOVALERYL-COA DEHYDROGENASE, MITOCHONDRIAL-RELATED"/>
    <property type="match status" value="1"/>
</dbReference>
<dbReference type="InterPro" id="IPR037069">
    <property type="entry name" value="AcylCoA_DH/ox_N_sf"/>
</dbReference>
<dbReference type="InterPro" id="IPR009100">
    <property type="entry name" value="AcylCoA_DH/oxidase_NM_dom_sf"/>
</dbReference>
<dbReference type="PANTHER" id="PTHR43884">
    <property type="entry name" value="ACYL-COA DEHYDROGENASE"/>
    <property type="match status" value="1"/>
</dbReference>
<dbReference type="GO" id="GO:0003995">
    <property type="term" value="F:acyl-CoA dehydrogenase activity"/>
    <property type="evidence" value="ECO:0007669"/>
    <property type="project" value="TreeGrafter"/>
</dbReference>
<dbReference type="Pfam" id="PF00441">
    <property type="entry name" value="Acyl-CoA_dh_1"/>
    <property type="match status" value="1"/>
</dbReference>
<keyword evidence="4" id="KW-0274">FAD</keyword>
<reference evidence="7 8" key="1">
    <citation type="submission" date="2019-06" db="EMBL/GenBank/DDBJ databases">
        <title>Whole genome shotgun sequence of Streptomyces cacaoi subsp. cacaoi NBRC 12748.</title>
        <authorList>
            <person name="Hosoyama A."/>
            <person name="Uohara A."/>
            <person name="Ohji S."/>
            <person name="Ichikawa N."/>
        </authorList>
    </citation>
    <scope>NUCLEOTIDE SEQUENCE [LARGE SCALE GENOMIC DNA]</scope>
    <source>
        <strain evidence="7 8">NBRC 12748</strain>
    </source>
</reference>
<sequence>MSDPLVLTPEQEALADSVGRYCADHCTEEVQRAGSDAFPLPFWRGLAELGVLGLTSPSEGGGAGEVCAVAMELGRACAPGPWEGTVFAARTLPDAVASAVASGSRLVSFGSPPLMPWAPLAGVFVETDGVQAWLARPAGEVTPEETLGNEPWGRVALERVVPLDRVREATDLSHVALAGYLWGAGRRVLDTAAEHARTREQFGRPIGSFQAVAHPLVNAGLGLEAAHKLVLLAARALDGAHCQASGLAAAARLSAGRAATEAAFVAHQTLGAMGYSVEGPVGHIAQRIRHLSVVPAHAHGTGEQVLTMYAGSGRT</sequence>
<dbReference type="EMBL" id="BJMM01000009">
    <property type="protein sequence ID" value="GEB49749.1"/>
    <property type="molecule type" value="Genomic_DNA"/>
</dbReference>
<evidence type="ECO:0000256" key="4">
    <source>
        <dbReference type="ARBA" id="ARBA00022827"/>
    </source>
</evidence>
<feature type="domain" description="Acyl-CoA dehydrogenase/oxidase N-terminal" evidence="6">
    <location>
        <begin position="8"/>
        <end position="79"/>
    </location>
</feature>
<dbReference type="Gene3D" id="1.10.540.10">
    <property type="entry name" value="Acyl-CoA dehydrogenase/oxidase, N-terminal domain"/>
    <property type="match status" value="1"/>
</dbReference>
<dbReference type="SUPFAM" id="SSF56645">
    <property type="entry name" value="Acyl-CoA dehydrogenase NM domain-like"/>
    <property type="match status" value="1"/>
</dbReference>
<evidence type="ECO:0000313" key="7">
    <source>
        <dbReference type="EMBL" id="GEB49749.1"/>
    </source>
</evidence>
<dbReference type="OrthoDB" id="8677713at2"/>
<accession>A0A4Y3QXR7</accession>
<dbReference type="Proteomes" id="UP000319210">
    <property type="component" value="Unassembled WGS sequence"/>
</dbReference>
<keyword evidence="3" id="KW-0285">Flavoprotein</keyword>
<evidence type="ECO:0000259" key="5">
    <source>
        <dbReference type="Pfam" id="PF00441"/>
    </source>
</evidence>
<dbReference type="InterPro" id="IPR013786">
    <property type="entry name" value="AcylCoA_DH/ox_N"/>
</dbReference>
<organism evidence="7 8">
    <name type="scientific">Streptomyces cacaoi</name>
    <dbReference type="NCBI Taxonomy" id="1898"/>
    <lineage>
        <taxon>Bacteria</taxon>
        <taxon>Bacillati</taxon>
        <taxon>Actinomycetota</taxon>
        <taxon>Actinomycetes</taxon>
        <taxon>Kitasatosporales</taxon>
        <taxon>Streptomycetaceae</taxon>
        <taxon>Streptomyces</taxon>
    </lineage>
</organism>
<dbReference type="SUPFAM" id="SSF47203">
    <property type="entry name" value="Acyl-CoA dehydrogenase C-terminal domain-like"/>
    <property type="match status" value="1"/>
</dbReference>
<evidence type="ECO:0000256" key="3">
    <source>
        <dbReference type="ARBA" id="ARBA00022630"/>
    </source>
</evidence>
<dbReference type="Pfam" id="PF02771">
    <property type="entry name" value="Acyl-CoA_dh_N"/>
    <property type="match status" value="1"/>
</dbReference>
<evidence type="ECO:0000256" key="1">
    <source>
        <dbReference type="ARBA" id="ARBA00001974"/>
    </source>
</evidence>
<name>A0A4Y3QXR7_STRCI</name>
<comment type="caution">
    <text evidence="7">The sequence shown here is derived from an EMBL/GenBank/DDBJ whole genome shotgun (WGS) entry which is preliminary data.</text>
</comment>
<dbReference type="InterPro" id="IPR036250">
    <property type="entry name" value="AcylCo_DH-like_C"/>
</dbReference>
<proteinExistence type="inferred from homology"/>
<evidence type="ECO:0000259" key="6">
    <source>
        <dbReference type="Pfam" id="PF02771"/>
    </source>
</evidence>
<dbReference type="AlphaFoldDB" id="A0A4Y3QXR7"/>
<evidence type="ECO:0000256" key="2">
    <source>
        <dbReference type="ARBA" id="ARBA00009347"/>
    </source>
</evidence>
<feature type="domain" description="Acyl-CoA dehydrogenase/oxidase C-terminal" evidence="5">
    <location>
        <begin position="167"/>
        <end position="291"/>
    </location>
</feature>
<evidence type="ECO:0000313" key="8">
    <source>
        <dbReference type="Proteomes" id="UP000319210"/>
    </source>
</evidence>
<dbReference type="InterPro" id="IPR009075">
    <property type="entry name" value="AcylCo_DH/oxidase_C"/>
</dbReference>
<gene>
    <name evidence="7" type="ORF">SCA03_23000</name>
</gene>
<protein>
    <submittedName>
        <fullName evidence="7">Putative acyl-CoA dehydrogenase FadE</fullName>
    </submittedName>
</protein>
<dbReference type="Gene3D" id="1.20.140.10">
    <property type="entry name" value="Butyryl-CoA Dehydrogenase, subunit A, domain 3"/>
    <property type="match status" value="1"/>
</dbReference>